<dbReference type="KEGG" id="gtr:GLOTRDRAFT_133963"/>
<proteinExistence type="predicted"/>
<dbReference type="AlphaFoldDB" id="S7R7S4"/>
<reference evidence="1 2" key="1">
    <citation type="journal article" date="2012" name="Science">
        <title>The Paleozoic origin of enzymatic lignin decomposition reconstructed from 31 fungal genomes.</title>
        <authorList>
            <person name="Floudas D."/>
            <person name="Binder M."/>
            <person name="Riley R."/>
            <person name="Barry K."/>
            <person name="Blanchette R.A."/>
            <person name="Henrissat B."/>
            <person name="Martinez A.T."/>
            <person name="Otillar R."/>
            <person name="Spatafora J.W."/>
            <person name="Yadav J.S."/>
            <person name="Aerts A."/>
            <person name="Benoit I."/>
            <person name="Boyd A."/>
            <person name="Carlson A."/>
            <person name="Copeland A."/>
            <person name="Coutinho P.M."/>
            <person name="de Vries R.P."/>
            <person name="Ferreira P."/>
            <person name="Findley K."/>
            <person name="Foster B."/>
            <person name="Gaskell J."/>
            <person name="Glotzer D."/>
            <person name="Gorecki P."/>
            <person name="Heitman J."/>
            <person name="Hesse C."/>
            <person name="Hori C."/>
            <person name="Igarashi K."/>
            <person name="Jurgens J.A."/>
            <person name="Kallen N."/>
            <person name="Kersten P."/>
            <person name="Kohler A."/>
            <person name="Kuees U."/>
            <person name="Kumar T.K.A."/>
            <person name="Kuo A."/>
            <person name="LaButti K."/>
            <person name="Larrondo L.F."/>
            <person name="Lindquist E."/>
            <person name="Ling A."/>
            <person name="Lombard V."/>
            <person name="Lucas S."/>
            <person name="Lundell T."/>
            <person name="Martin R."/>
            <person name="McLaughlin D.J."/>
            <person name="Morgenstern I."/>
            <person name="Morin E."/>
            <person name="Murat C."/>
            <person name="Nagy L.G."/>
            <person name="Nolan M."/>
            <person name="Ohm R.A."/>
            <person name="Patyshakuliyeva A."/>
            <person name="Rokas A."/>
            <person name="Ruiz-Duenas F.J."/>
            <person name="Sabat G."/>
            <person name="Salamov A."/>
            <person name="Samejima M."/>
            <person name="Schmutz J."/>
            <person name="Slot J.C."/>
            <person name="St John F."/>
            <person name="Stenlid J."/>
            <person name="Sun H."/>
            <person name="Sun S."/>
            <person name="Syed K."/>
            <person name="Tsang A."/>
            <person name="Wiebenga A."/>
            <person name="Young D."/>
            <person name="Pisabarro A."/>
            <person name="Eastwood D.C."/>
            <person name="Martin F."/>
            <person name="Cullen D."/>
            <person name="Grigoriev I.V."/>
            <person name="Hibbett D.S."/>
        </authorList>
    </citation>
    <scope>NUCLEOTIDE SEQUENCE [LARGE SCALE GENOMIC DNA]</scope>
    <source>
        <strain evidence="1 2">ATCC 11539</strain>
    </source>
</reference>
<dbReference type="OrthoDB" id="3261465at2759"/>
<dbReference type="Proteomes" id="UP000030669">
    <property type="component" value="Unassembled WGS sequence"/>
</dbReference>
<dbReference type="eggNOG" id="ENOG502R0Z7">
    <property type="taxonomic scope" value="Eukaryota"/>
</dbReference>
<dbReference type="EMBL" id="KB469316">
    <property type="protein sequence ID" value="EPQ50410.1"/>
    <property type="molecule type" value="Genomic_DNA"/>
</dbReference>
<dbReference type="OMA" id="FFLECID"/>
<evidence type="ECO:0008006" key="3">
    <source>
        <dbReference type="Google" id="ProtNLM"/>
    </source>
</evidence>
<protein>
    <recommendedName>
        <fullName evidence="3">Protein kinase domain-containing protein</fullName>
    </recommendedName>
</protein>
<accession>S7R7S4</accession>
<dbReference type="HOGENOM" id="CLU_032057_0_0_1"/>
<keyword evidence="2" id="KW-1185">Reference proteome</keyword>
<dbReference type="RefSeq" id="XP_007871124.1">
    <property type="nucleotide sequence ID" value="XM_007872933.1"/>
</dbReference>
<evidence type="ECO:0000313" key="2">
    <source>
        <dbReference type="Proteomes" id="UP000030669"/>
    </source>
</evidence>
<name>S7R7S4_GLOTA</name>
<gene>
    <name evidence="1" type="ORF">GLOTRDRAFT_133963</name>
</gene>
<dbReference type="GeneID" id="19302877"/>
<sequence>MTVRMMIANLIYIEGCKLGICEVHPEASTIPCRGALNQREIVVGEGAREEKQWGVVHELAFTSDGDILKKDFSSFDLFTMQRCEDAWDTFKAWRRAAEAEAEQSPLMPGMKLEVEWNGVENRHTLWRAQEDEYHRAIPEDSARIASRYMRPKDQSVQDLVNASLKTGKLWFEIVEAKRTGPRKYSQIFFGKICGRGPLLCLKLFDERYVPYPEDPKDPHAPIVKWYLPASERLLNLNFAADMIRREESVYDRLKHFQGSLIPHCYGFHVFILPGGWRFPGFFTEVIDAPSFGQCRVQEWPKEDQCDFVTRLRHCVRVLKFAGIEQTDWHGGQILCPLSPIEMARPESREIVFIDFAFARQRLGEHKGKPITHDEALLKLMLRGYKLDSDVINECWFEPADEEY</sequence>
<organism evidence="1 2">
    <name type="scientific">Gloeophyllum trabeum (strain ATCC 11539 / FP-39264 / Madison 617)</name>
    <name type="common">Brown rot fungus</name>
    <dbReference type="NCBI Taxonomy" id="670483"/>
    <lineage>
        <taxon>Eukaryota</taxon>
        <taxon>Fungi</taxon>
        <taxon>Dikarya</taxon>
        <taxon>Basidiomycota</taxon>
        <taxon>Agaricomycotina</taxon>
        <taxon>Agaricomycetes</taxon>
        <taxon>Gloeophyllales</taxon>
        <taxon>Gloeophyllaceae</taxon>
        <taxon>Gloeophyllum</taxon>
    </lineage>
</organism>
<evidence type="ECO:0000313" key="1">
    <source>
        <dbReference type="EMBL" id="EPQ50410.1"/>
    </source>
</evidence>